<keyword evidence="2" id="KW-1185">Reference proteome</keyword>
<evidence type="ECO:0008006" key="3">
    <source>
        <dbReference type="Google" id="ProtNLM"/>
    </source>
</evidence>
<gene>
    <name evidence="1" type="ORF">LZC94_19185</name>
</gene>
<evidence type="ECO:0000313" key="1">
    <source>
        <dbReference type="EMBL" id="WXB19341.1"/>
    </source>
</evidence>
<reference evidence="1 2" key="1">
    <citation type="submission" date="2021-12" db="EMBL/GenBank/DDBJ databases">
        <title>Discovery of the Pendulisporaceae a myxobacterial family with distinct sporulation behavior and unique specialized metabolism.</title>
        <authorList>
            <person name="Garcia R."/>
            <person name="Popoff A."/>
            <person name="Bader C.D."/>
            <person name="Loehr J."/>
            <person name="Walesch S."/>
            <person name="Walt C."/>
            <person name="Boldt J."/>
            <person name="Bunk B."/>
            <person name="Haeckl F.J.F.P.J."/>
            <person name="Gunesch A.P."/>
            <person name="Birkelbach J."/>
            <person name="Nuebel U."/>
            <person name="Pietschmann T."/>
            <person name="Bach T."/>
            <person name="Mueller R."/>
        </authorList>
    </citation>
    <scope>NUCLEOTIDE SEQUENCE [LARGE SCALE GENOMIC DNA]</scope>
    <source>
        <strain evidence="1 2">MSr11954</strain>
    </source>
</reference>
<organism evidence="1 2">
    <name type="scientific">Pendulispora albinea</name>
    <dbReference type="NCBI Taxonomy" id="2741071"/>
    <lineage>
        <taxon>Bacteria</taxon>
        <taxon>Pseudomonadati</taxon>
        <taxon>Myxococcota</taxon>
        <taxon>Myxococcia</taxon>
        <taxon>Myxococcales</taxon>
        <taxon>Sorangiineae</taxon>
        <taxon>Pendulisporaceae</taxon>
        <taxon>Pendulispora</taxon>
    </lineage>
</organism>
<dbReference type="InterPro" id="IPR015943">
    <property type="entry name" value="WD40/YVTN_repeat-like_dom_sf"/>
</dbReference>
<sequence>MESVQDERPARRIRLMTDDVGRWALSDDGHFLAYATMSTLQIASVENGAIVFQAPIRGARAFAVSNRYVAVSDDGVLRVWTLLGKEMGSVSLAALHDAVTAVAIRPDESGVVVGTARGRVWELAIGDGIARAR</sequence>
<dbReference type="Gene3D" id="2.130.10.10">
    <property type="entry name" value="YVTN repeat-like/Quinoprotein amine dehydrogenase"/>
    <property type="match status" value="1"/>
</dbReference>
<proteinExistence type="predicted"/>
<dbReference type="Proteomes" id="UP001370348">
    <property type="component" value="Chromosome"/>
</dbReference>
<dbReference type="EMBL" id="CP089984">
    <property type="protein sequence ID" value="WXB19341.1"/>
    <property type="molecule type" value="Genomic_DNA"/>
</dbReference>
<name>A0ABZ2MA04_9BACT</name>
<accession>A0ABZ2MA04</accession>
<evidence type="ECO:0000313" key="2">
    <source>
        <dbReference type="Proteomes" id="UP001370348"/>
    </source>
</evidence>
<dbReference type="InterPro" id="IPR036322">
    <property type="entry name" value="WD40_repeat_dom_sf"/>
</dbReference>
<protein>
    <recommendedName>
        <fullName evidence="3">WD40 repeat domain-containing protein</fullName>
    </recommendedName>
</protein>
<dbReference type="SUPFAM" id="SSF50978">
    <property type="entry name" value="WD40 repeat-like"/>
    <property type="match status" value="1"/>
</dbReference>
<dbReference type="RefSeq" id="WP_394828961.1">
    <property type="nucleotide sequence ID" value="NZ_CP089984.1"/>
</dbReference>